<sequence>MPLDAFLLFLPACFAVNLAFGPNNLLALTNGARVGVGRTVLASGGRMIAFALMIAIAGLGLGALLATSALAFNIVKWAGAAYLVYLGVRLLKAGGPAADVEAAAPRTLAALARQEFVVAAGNPKAILVFTAFLPQFVDPGAYALSFTILGATFLVLEAVAIALYALIGARLGAAMARGRAMAWFNRISGSLMILFGVLLAFTRRPA</sequence>
<comment type="caution">
    <text evidence="7">The sequence shown here is derived from an EMBL/GenBank/DDBJ whole genome shotgun (WGS) entry which is preliminary data.</text>
</comment>
<keyword evidence="3 6" id="KW-0812">Transmembrane</keyword>
<organism evidence="7 8">
    <name type="scientific">Zavarzinia compransoris</name>
    <dbReference type="NCBI Taxonomy" id="1264899"/>
    <lineage>
        <taxon>Bacteria</taxon>
        <taxon>Pseudomonadati</taxon>
        <taxon>Pseudomonadota</taxon>
        <taxon>Alphaproteobacteria</taxon>
        <taxon>Rhodospirillales</taxon>
        <taxon>Zavarziniaceae</taxon>
        <taxon>Zavarzinia</taxon>
    </lineage>
</organism>
<dbReference type="PIRSF" id="PIRSF006324">
    <property type="entry name" value="LeuE"/>
    <property type="match status" value="1"/>
</dbReference>
<evidence type="ECO:0000256" key="5">
    <source>
        <dbReference type="ARBA" id="ARBA00023136"/>
    </source>
</evidence>
<keyword evidence="4 6" id="KW-1133">Transmembrane helix</keyword>
<evidence type="ECO:0000256" key="4">
    <source>
        <dbReference type="ARBA" id="ARBA00022989"/>
    </source>
</evidence>
<evidence type="ECO:0000256" key="6">
    <source>
        <dbReference type="SAM" id="Phobius"/>
    </source>
</evidence>
<protein>
    <submittedName>
        <fullName evidence="7">Lysine transporter LysE</fullName>
    </submittedName>
</protein>
<dbReference type="PANTHER" id="PTHR30086:SF20">
    <property type="entry name" value="ARGININE EXPORTER PROTEIN ARGO-RELATED"/>
    <property type="match status" value="1"/>
</dbReference>
<dbReference type="RefSeq" id="WP_109920024.1">
    <property type="nucleotide sequence ID" value="NZ_QGLF01000001.1"/>
</dbReference>
<name>A0A317EF34_9PROT</name>
<dbReference type="Pfam" id="PF01810">
    <property type="entry name" value="LysE"/>
    <property type="match status" value="1"/>
</dbReference>
<reference evidence="8" key="1">
    <citation type="submission" date="2018-05" db="EMBL/GenBank/DDBJ databases">
        <title>Zavarzinia sp. HR-AS.</title>
        <authorList>
            <person name="Lee Y."/>
            <person name="Jeon C.O."/>
        </authorList>
    </citation>
    <scope>NUCLEOTIDE SEQUENCE [LARGE SCALE GENOMIC DNA]</scope>
    <source>
        <strain evidence="8">DSM 1231</strain>
    </source>
</reference>
<keyword evidence="2" id="KW-1003">Cell membrane</keyword>
<dbReference type="GO" id="GO:0005886">
    <property type="term" value="C:plasma membrane"/>
    <property type="evidence" value="ECO:0007669"/>
    <property type="project" value="UniProtKB-SubCell"/>
</dbReference>
<dbReference type="InterPro" id="IPR001123">
    <property type="entry name" value="LeuE-type"/>
</dbReference>
<comment type="subcellular location">
    <subcellularLocation>
        <location evidence="1">Cell membrane</location>
        <topology evidence="1">Multi-pass membrane protein</topology>
    </subcellularLocation>
</comment>
<dbReference type="PANTHER" id="PTHR30086">
    <property type="entry name" value="ARGININE EXPORTER PROTEIN ARGO"/>
    <property type="match status" value="1"/>
</dbReference>
<keyword evidence="5 6" id="KW-0472">Membrane</keyword>
<evidence type="ECO:0000313" key="7">
    <source>
        <dbReference type="EMBL" id="PWR23993.1"/>
    </source>
</evidence>
<evidence type="ECO:0000256" key="1">
    <source>
        <dbReference type="ARBA" id="ARBA00004651"/>
    </source>
</evidence>
<keyword evidence="8" id="KW-1185">Reference proteome</keyword>
<gene>
    <name evidence="7" type="ORF">DKG75_05480</name>
</gene>
<feature type="transmembrane region" description="Helical" evidence="6">
    <location>
        <begin position="143"/>
        <end position="171"/>
    </location>
</feature>
<evidence type="ECO:0000313" key="8">
    <source>
        <dbReference type="Proteomes" id="UP000246077"/>
    </source>
</evidence>
<feature type="transmembrane region" description="Helical" evidence="6">
    <location>
        <begin position="47"/>
        <end position="72"/>
    </location>
</feature>
<evidence type="ECO:0000256" key="2">
    <source>
        <dbReference type="ARBA" id="ARBA00022475"/>
    </source>
</evidence>
<dbReference type="Proteomes" id="UP000246077">
    <property type="component" value="Unassembled WGS sequence"/>
</dbReference>
<accession>A0A317EF34</accession>
<dbReference type="GO" id="GO:0015171">
    <property type="term" value="F:amino acid transmembrane transporter activity"/>
    <property type="evidence" value="ECO:0007669"/>
    <property type="project" value="TreeGrafter"/>
</dbReference>
<dbReference type="EMBL" id="QGLF01000001">
    <property type="protein sequence ID" value="PWR23993.1"/>
    <property type="molecule type" value="Genomic_DNA"/>
</dbReference>
<proteinExistence type="predicted"/>
<dbReference type="OrthoDB" id="9804822at2"/>
<evidence type="ECO:0000256" key="3">
    <source>
        <dbReference type="ARBA" id="ARBA00022692"/>
    </source>
</evidence>
<feature type="transmembrane region" description="Helical" evidence="6">
    <location>
        <begin position="183"/>
        <end position="201"/>
    </location>
</feature>
<dbReference type="AlphaFoldDB" id="A0A317EF34"/>